<gene>
    <name evidence="1" type="ORF">CLAFUR5_08875</name>
</gene>
<accession>A0A9Q8UT50</accession>
<dbReference type="KEGG" id="ffu:CLAFUR5_08875"/>
<sequence>MLDDLINVRRLHKPKCFSQAVGRSQLYIKGDMEIVFKNQFGQKQTFMARNVLYSLDADATLISAELMFKDHGIYIDRPSNTLLQKGKPVGLLTIVKNVTVLRNFRIRRAPKSKINRSKLRGLAALAFAKPRADNVRWH</sequence>
<dbReference type="RefSeq" id="XP_047765813.1">
    <property type="nucleotide sequence ID" value="XM_047908023.1"/>
</dbReference>
<protein>
    <submittedName>
        <fullName evidence="1">Uncharacterized protein</fullName>
    </submittedName>
</protein>
<dbReference type="AlphaFoldDB" id="A0A9Q8UT50"/>
<organism evidence="1 2">
    <name type="scientific">Passalora fulva</name>
    <name type="common">Tomato leaf mold</name>
    <name type="synonym">Cladosporium fulvum</name>
    <dbReference type="NCBI Taxonomy" id="5499"/>
    <lineage>
        <taxon>Eukaryota</taxon>
        <taxon>Fungi</taxon>
        <taxon>Dikarya</taxon>
        <taxon>Ascomycota</taxon>
        <taxon>Pezizomycotina</taxon>
        <taxon>Dothideomycetes</taxon>
        <taxon>Dothideomycetidae</taxon>
        <taxon>Mycosphaerellales</taxon>
        <taxon>Mycosphaerellaceae</taxon>
        <taxon>Fulvia</taxon>
    </lineage>
</organism>
<name>A0A9Q8UT50_PASFU</name>
<reference evidence="1" key="2">
    <citation type="journal article" date="2022" name="Microb. Genom.">
        <title>A chromosome-scale genome assembly of the tomato pathogen Cladosporium fulvum reveals a compartmentalized genome architecture and the presence of a dispensable chromosome.</title>
        <authorList>
            <person name="Zaccaron A.Z."/>
            <person name="Chen L.H."/>
            <person name="Samaras A."/>
            <person name="Stergiopoulos I."/>
        </authorList>
    </citation>
    <scope>NUCLEOTIDE SEQUENCE</scope>
    <source>
        <strain evidence="1">Race5_Kim</strain>
    </source>
</reference>
<keyword evidence="2" id="KW-1185">Reference proteome</keyword>
<evidence type="ECO:0000313" key="2">
    <source>
        <dbReference type="Proteomes" id="UP000756132"/>
    </source>
</evidence>
<dbReference type="GeneID" id="71988753"/>
<dbReference type="EMBL" id="CP090171">
    <property type="protein sequence ID" value="UJO21447.1"/>
    <property type="molecule type" value="Genomic_DNA"/>
</dbReference>
<proteinExistence type="predicted"/>
<reference evidence="1" key="1">
    <citation type="submission" date="2021-12" db="EMBL/GenBank/DDBJ databases">
        <authorList>
            <person name="Zaccaron A."/>
            <person name="Stergiopoulos I."/>
        </authorList>
    </citation>
    <scope>NUCLEOTIDE SEQUENCE</scope>
    <source>
        <strain evidence="1">Race5_Kim</strain>
    </source>
</reference>
<evidence type="ECO:0000313" key="1">
    <source>
        <dbReference type="EMBL" id="UJO21447.1"/>
    </source>
</evidence>
<dbReference type="Proteomes" id="UP000756132">
    <property type="component" value="Chromosome 9"/>
</dbReference>